<dbReference type="EMBL" id="VSFG01000001">
    <property type="protein sequence ID" value="TYB49313.1"/>
    <property type="molecule type" value="Genomic_DNA"/>
</dbReference>
<feature type="compositionally biased region" description="Basic and acidic residues" evidence="1">
    <location>
        <begin position="1"/>
        <end position="16"/>
    </location>
</feature>
<sequence>MPITKRVDADADHSGDDGDAPVQVEGPGEQSEERGAHRDGCRRRHDREHRRHDREHRRDGREHRRDGREHRRDGREYTAATTAPNASSNAIKPIGMPMLRATSWPRNSASDRPSAIADAPIGYASTGPPAAASRVRRCSSSAFFARSGAAAGHRERRHRRFLHPGFP</sequence>
<dbReference type="AlphaFoldDB" id="A0A5D0NXB8"/>
<keyword evidence="3" id="KW-1185">Reference proteome</keyword>
<feature type="region of interest" description="Disordered" evidence="1">
    <location>
        <begin position="148"/>
        <end position="167"/>
    </location>
</feature>
<organism evidence="2 3">
    <name type="scientific">Actinomadura chibensis</name>
    <dbReference type="NCBI Taxonomy" id="392828"/>
    <lineage>
        <taxon>Bacteria</taxon>
        <taxon>Bacillati</taxon>
        <taxon>Actinomycetota</taxon>
        <taxon>Actinomycetes</taxon>
        <taxon>Streptosporangiales</taxon>
        <taxon>Thermomonosporaceae</taxon>
        <taxon>Actinomadura</taxon>
    </lineage>
</organism>
<dbReference type="RefSeq" id="WP_067905052.1">
    <property type="nucleotide sequence ID" value="NZ_VSFG01000001.1"/>
</dbReference>
<feature type="compositionally biased region" description="Basic and acidic residues" evidence="1">
    <location>
        <begin position="56"/>
        <end position="76"/>
    </location>
</feature>
<protein>
    <submittedName>
        <fullName evidence="2">Uncharacterized protein</fullName>
    </submittedName>
</protein>
<evidence type="ECO:0000256" key="1">
    <source>
        <dbReference type="SAM" id="MobiDB-lite"/>
    </source>
</evidence>
<feature type="compositionally biased region" description="Basic residues" evidence="1">
    <location>
        <begin position="154"/>
        <end position="167"/>
    </location>
</feature>
<reference evidence="2 3" key="1">
    <citation type="submission" date="2019-08" db="EMBL/GenBank/DDBJ databases">
        <title>Actinomadura sp. nov. CYP1-5 isolated from mountain soil.</title>
        <authorList>
            <person name="Songsumanus A."/>
            <person name="Kuncharoen N."/>
            <person name="Kudo T."/>
            <person name="Yuki M."/>
            <person name="Igarashi Y."/>
            <person name="Tanasupawat S."/>
        </authorList>
    </citation>
    <scope>NUCLEOTIDE SEQUENCE [LARGE SCALE GENOMIC DNA]</scope>
    <source>
        <strain evidence="2 3">JCM 14158</strain>
    </source>
</reference>
<dbReference type="Proteomes" id="UP000323380">
    <property type="component" value="Unassembled WGS sequence"/>
</dbReference>
<feature type="region of interest" description="Disordered" evidence="1">
    <location>
        <begin position="1"/>
        <end position="94"/>
    </location>
</feature>
<accession>A0A5D0NXB8</accession>
<feature type="compositionally biased region" description="Basic residues" evidence="1">
    <location>
        <begin position="40"/>
        <end position="55"/>
    </location>
</feature>
<gene>
    <name evidence="2" type="ORF">FXF69_09505</name>
</gene>
<evidence type="ECO:0000313" key="3">
    <source>
        <dbReference type="Proteomes" id="UP000323380"/>
    </source>
</evidence>
<evidence type="ECO:0000313" key="2">
    <source>
        <dbReference type="EMBL" id="TYB49313.1"/>
    </source>
</evidence>
<name>A0A5D0NXB8_9ACTN</name>
<comment type="caution">
    <text evidence="2">The sequence shown here is derived from an EMBL/GenBank/DDBJ whole genome shotgun (WGS) entry which is preliminary data.</text>
</comment>
<feature type="compositionally biased region" description="Low complexity" evidence="1">
    <location>
        <begin position="78"/>
        <end position="90"/>
    </location>
</feature>
<proteinExistence type="predicted"/>